<accession>A0A370HKX3</accession>
<dbReference type="Gene3D" id="3.90.1140.10">
    <property type="entry name" value="Cyclic phosphodiesterase"/>
    <property type="match status" value="1"/>
</dbReference>
<comment type="caution">
    <text evidence="1">The sequence shown here is derived from an EMBL/GenBank/DDBJ whole genome shotgun (WGS) entry which is preliminary data.</text>
</comment>
<dbReference type="SUPFAM" id="SSF55144">
    <property type="entry name" value="LigT-like"/>
    <property type="match status" value="1"/>
</dbReference>
<gene>
    <name evidence="1" type="ORF">DES45_104157</name>
</gene>
<protein>
    <submittedName>
        <fullName evidence="1">2'-5' RNA ligase superfamily protein</fullName>
    </submittedName>
</protein>
<evidence type="ECO:0000313" key="2">
    <source>
        <dbReference type="Proteomes" id="UP000254925"/>
    </source>
</evidence>
<keyword evidence="2" id="KW-1185">Reference proteome</keyword>
<keyword evidence="1" id="KW-0436">Ligase</keyword>
<sequence>MNSLLPVVDTLFGKPCLAVHVQPHLEAQAQAGLRALQQAAVAHWAGAFHEAPPHAFHVTIYPLVPTTEGFDKETYWSRIAEPSLRLVEELCAGAPPLDLRFHGLKVTPVGIIAVADDASGLIDRIRRRILETVPPPPGLEHRHYDLVHTTLARFAEARPMPEEVVRRIEAGPVDLPVRVARLKIFRETIFPCLVGEELAGFPLGPQLQGGSHRA</sequence>
<dbReference type="RefSeq" id="WP_170151465.1">
    <property type="nucleotide sequence ID" value="NZ_QQBB01000004.1"/>
</dbReference>
<dbReference type="Pfam" id="PF13563">
    <property type="entry name" value="2_5_RNA_ligase2"/>
    <property type="match status" value="1"/>
</dbReference>
<dbReference type="Proteomes" id="UP000254925">
    <property type="component" value="Unassembled WGS sequence"/>
</dbReference>
<proteinExistence type="predicted"/>
<evidence type="ECO:0000313" key="1">
    <source>
        <dbReference type="EMBL" id="RDI59246.1"/>
    </source>
</evidence>
<dbReference type="InterPro" id="IPR009097">
    <property type="entry name" value="Cyclic_Pdiesterase"/>
</dbReference>
<name>A0A370HKX3_9HYPH</name>
<reference evidence="1 2" key="1">
    <citation type="submission" date="2018-07" db="EMBL/GenBank/DDBJ databases">
        <title>Genomic Encyclopedia of Type Strains, Phase IV (KMG-IV): sequencing the most valuable type-strain genomes for metagenomic binning, comparative biology and taxonomic classification.</title>
        <authorList>
            <person name="Goeker M."/>
        </authorList>
    </citation>
    <scope>NUCLEOTIDE SEQUENCE [LARGE SCALE GENOMIC DNA]</scope>
    <source>
        <strain evidence="1 2">DSM 14364</strain>
    </source>
</reference>
<dbReference type="EMBL" id="QQBB01000004">
    <property type="protein sequence ID" value="RDI59246.1"/>
    <property type="molecule type" value="Genomic_DNA"/>
</dbReference>
<organism evidence="1 2">
    <name type="scientific">Microvirga subterranea</name>
    <dbReference type="NCBI Taxonomy" id="186651"/>
    <lineage>
        <taxon>Bacteria</taxon>
        <taxon>Pseudomonadati</taxon>
        <taxon>Pseudomonadota</taxon>
        <taxon>Alphaproteobacteria</taxon>
        <taxon>Hyphomicrobiales</taxon>
        <taxon>Methylobacteriaceae</taxon>
        <taxon>Microvirga</taxon>
    </lineage>
</organism>
<dbReference type="GO" id="GO:0016874">
    <property type="term" value="F:ligase activity"/>
    <property type="evidence" value="ECO:0007669"/>
    <property type="project" value="UniProtKB-KW"/>
</dbReference>
<dbReference type="AlphaFoldDB" id="A0A370HKX3"/>